<evidence type="ECO:0000256" key="3">
    <source>
        <dbReference type="ARBA" id="ARBA00022833"/>
    </source>
</evidence>
<evidence type="ECO:0000259" key="5">
    <source>
        <dbReference type="PROSITE" id="PS50865"/>
    </source>
</evidence>
<dbReference type="AlphaFoldDB" id="A0AAD7FAG9"/>
<evidence type="ECO:0000256" key="1">
    <source>
        <dbReference type="ARBA" id="ARBA00022723"/>
    </source>
</evidence>
<reference evidence="6" key="1">
    <citation type="submission" date="2023-03" db="EMBL/GenBank/DDBJ databases">
        <title>Massive genome expansion in bonnet fungi (Mycena s.s.) driven by repeated elements and novel gene families across ecological guilds.</title>
        <authorList>
            <consortium name="Lawrence Berkeley National Laboratory"/>
            <person name="Harder C.B."/>
            <person name="Miyauchi S."/>
            <person name="Viragh M."/>
            <person name="Kuo A."/>
            <person name="Thoen E."/>
            <person name="Andreopoulos B."/>
            <person name="Lu D."/>
            <person name="Skrede I."/>
            <person name="Drula E."/>
            <person name="Henrissat B."/>
            <person name="Morin E."/>
            <person name="Kohler A."/>
            <person name="Barry K."/>
            <person name="LaButti K."/>
            <person name="Morin E."/>
            <person name="Salamov A."/>
            <person name="Lipzen A."/>
            <person name="Mereny Z."/>
            <person name="Hegedus B."/>
            <person name="Baldrian P."/>
            <person name="Stursova M."/>
            <person name="Weitz H."/>
            <person name="Taylor A."/>
            <person name="Grigoriev I.V."/>
            <person name="Nagy L.G."/>
            <person name="Martin F."/>
            <person name="Kauserud H."/>
        </authorList>
    </citation>
    <scope>NUCLEOTIDE SEQUENCE</scope>
    <source>
        <strain evidence="6">9284</strain>
    </source>
</reference>
<protein>
    <recommendedName>
        <fullName evidence="5">MYND-type domain-containing protein</fullName>
    </recommendedName>
</protein>
<name>A0AAD7FAG9_9AGAR</name>
<dbReference type="PROSITE" id="PS50865">
    <property type="entry name" value="ZF_MYND_2"/>
    <property type="match status" value="1"/>
</dbReference>
<proteinExistence type="predicted"/>
<keyword evidence="2 4" id="KW-0863">Zinc-finger</keyword>
<dbReference type="Proteomes" id="UP001221142">
    <property type="component" value="Unassembled WGS sequence"/>
</dbReference>
<keyword evidence="7" id="KW-1185">Reference proteome</keyword>
<evidence type="ECO:0000256" key="2">
    <source>
        <dbReference type="ARBA" id="ARBA00022771"/>
    </source>
</evidence>
<gene>
    <name evidence="6" type="ORF">FB45DRAFT_1009417</name>
</gene>
<dbReference type="GO" id="GO:0008270">
    <property type="term" value="F:zinc ion binding"/>
    <property type="evidence" value="ECO:0007669"/>
    <property type="project" value="UniProtKB-KW"/>
</dbReference>
<dbReference type="InterPro" id="IPR002893">
    <property type="entry name" value="Znf_MYND"/>
</dbReference>
<organism evidence="6 7">
    <name type="scientific">Roridomyces roridus</name>
    <dbReference type="NCBI Taxonomy" id="1738132"/>
    <lineage>
        <taxon>Eukaryota</taxon>
        <taxon>Fungi</taxon>
        <taxon>Dikarya</taxon>
        <taxon>Basidiomycota</taxon>
        <taxon>Agaricomycotina</taxon>
        <taxon>Agaricomycetes</taxon>
        <taxon>Agaricomycetidae</taxon>
        <taxon>Agaricales</taxon>
        <taxon>Marasmiineae</taxon>
        <taxon>Mycenaceae</taxon>
        <taxon>Roridomyces</taxon>
    </lineage>
</organism>
<evidence type="ECO:0000313" key="7">
    <source>
        <dbReference type="Proteomes" id="UP001221142"/>
    </source>
</evidence>
<dbReference type="EMBL" id="JARKIF010000031">
    <property type="protein sequence ID" value="KAJ7612208.1"/>
    <property type="molecule type" value="Genomic_DNA"/>
</dbReference>
<comment type="caution">
    <text evidence="6">The sequence shown here is derived from an EMBL/GenBank/DDBJ whole genome shotgun (WGS) entry which is preliminary data.</text>
</comment>
<keyword evidence="3" id="KW-0862">Zinc</keyword>
<feature type="domain" description="MYND-type" evidence="5">
    <location>
        <begin position="428"/>
        <end position="469"/>
    </location>
</feature>
<dbReference type="SUPFAM" id="SSF144232">
    <property type="entry name" value="HIT/MYND zinc finger-like"/>
    <property type="match status" value="1"/>
</dbReference>
<evidence type="ECO:0000313" key="6">
    <source>
        <dbReference type="EMBL" id="KAJ7612208.1"/>
    </source>
</evidence>
<dbReference type="Gene3D" id="6.10.140.2220">
    <property type="match status" value="1"/>
</dbReference>
<dbReference type="Pfam" id="PF01753">
    <property type="entry name" value="zf-MYND"/>
    <property type="match status" value="1"/>
</dbReference>
<sequence>MTAVMHHDLHLRNLDRLPVSIRRVASLAAAETRTLAQVIHARDLMETPTLARSQQMAFLAVFFPVLDPARIPRLEELSAKAKEDVSCADVALNAMFQLRKQGDIGLSLWPRVWPWVDFIHTHRQQLEDRIEFLPEQDFYASFSLFLGSYFDHPATYELISAAPGFWACVVKFWTFLTQFDTPDHMLAHLGGFLAESGVRSHPERLEEMIDAAGSISRFAGLVEDFIRTVVKHHTSDAWGLLDNIAHITGFIDDADQFPQDCSGDPMSVPLGRLGVALYTHSNCAEELVAAVLFLCDNHEERATVAIDRCLMLVRRMIIASPAKLWLSKLFKRGLLRAFFLIALRSDTRGGPLEHQVLYFLVLVLSPALVSFDAVAAYRDALEEVQDLLLGDKFKKRAPKLYETWQTFLTITEERCEALTFVAQKACDNQECGLIQESSCLKRCSGCLVFYYCSVQCQRRDWELGHQNACHTRDNLLLSKRAELTFKERSFIRALTHRRYLKERHFICAQKISILTQYDGAGHRPDVLFTLFDYSKPAPVTKVYPVHLDNSQASDRVWSDDESDDEEPHEPLHELLDTESDEWQDLVKRAKLGKGRYELHGIRISEGSKMRTWVVPLRTDGDKRFEGLLRLSRRGFTQAADLIREIDFLVKSTNDLVEIH</sequence>
<keyword evidence="1" id="KW-0479">Metal-binding</keyword>
<evidence type="ECO:0000256" key="4">
    <source>
        <dbReference type="PROSITE-ProRule" id="PRU00134"/>
    </source>
</evidence>
<accession>A0AAD7FAG9</accession>